<evidence type="ECO:0000313" key="1">
    <source>
        <dbReference type="EMBL" id="CAI5453800.1"/>
    </source>
</evidence>
<reference evidence="1" key="1">
    <citation type="submission" date="2022-11" db="EMBL/GenBank/DDBJ databases">
        <authorList>
            <person name="Kikuchi T."/>
        </authorList>
    </citation>
    <scope>NUCLEOTIDE SEQUENCE</scope>
    <source>
        <strain evidence="1">PS1010</strain>
    </source>
</reference>
<sequence>MDFGQEEEHVESEKIRPFGCACDRCEIELVWNLKKIRVTSPQVSAGIHRATRKSMRMEEFQLTSDKVAAIKDFHECPNLLNYLEQFPSWLKAIQNVREELELAYENAKMIHFSIKNWEGRKGELEKPPETTFGELKLWMKDYFGRKSWVDSKTFIIGRTTVEDHQTLGELKVKNGDCLRCM</sequence>
<dbReference type="EMBL" id="CANHGI010000005">
    <property type="protein sequence ID" value="CAI5453800.1"/>
    <property type="molecule type" value="Genomic_DNA"/>
</dbReference>
<keyword evidence="2" id="KW-1185">Reference proteome</keyword>
<accession>A0A9P1IWX2</accession>
<dbReference type="SUPFAM" id="SSF54236">
    <property type="entry name" value="Ubiquitin-like"/>
    <property type="match status" value="1"/>
</dbReference>
<protein>
    <recommendedName>
        <fullName evidence="3">Ubiquitin-like domain-containing protein</fullName>
    </recommendedName>
</protein>
<dbReference type="Proteomes" id="UP001152747">
    <property type="component" value="Unassembled WGS sequence"/>
</dbReference>
<evidence type="ECO:0008006" key="3">
    <source>
        <dbReference type="Google" id="ProtNLM"/>
    </source>
</evidence>
<proteinExistence type="predicted"/>
<dbReference type="InterPro" id="IPR029071">
    <property type="entry name" value="Ubiquitin-like_domsf"/>
</dbReference>
<gene>
    <name evidence="1" type="ORF">CAMP_LOCUS16437</name>
</gene>
<dbReference type="AlphaFoldDB" id="A0A9P1IWX2"/>
<evidence type="ECO:0000313" key="2">
    <source>
        <dbReference type="Proteomes" id="UP001152747"/>
    </source>
</evidence>
<name>A0A9P1IWX2_9PELO</name>
<comment type="caution">
    <text evidence="1">The sequence shown here is derived from an EMBL/GenBank/DDBJ whole genome shotgun (WGS) entry which is preliminary data.</text>
</comment>
<organism evidence="1 2">
    <name type="scientific">Caenorhabditis angaria</name>
    <dbReference type="NCBI Taxonomy" id="860376"/>
    <lineage>
        <taxon>Eukaryota</taxon>
        <taxon>Metazoa</taxon>
        <taxon>Ecdysozoa</taxon>
        <taxon>Nematoda</taxon>
        <taxon>Chromadorea</taxon>
        <taxon>Rhabditida</taxon>
        <taxon>Rhabditina</taxon>
        <taxon>Rhabditomorpha</taxon>
        <taxon>Rhabditoidea</taxon>
        <taxon>Rhabditidae</taxon>
        <taxon>Peloderinae</taxon>
        <taxon>Caenorhabditis</taxon>
    </lineage>
</organism>